<sequence>MAFNDDEKPPVSNAGSTKGLVTIKTPIYSKDQAALTADAVTALVELNATSSTAVREGLDLVAVLDVSGSMQGEKLASMKKAMHFVVLKLTPVDRLSVVSFNNSATRHCPLRSVTQAAQADIRAIIDGLVAGGGTNIEVGMQTALAVFAGRTTTKARTANVFLMSDGQQNNGTDARRPDLGKVPVYTFGFGKDADHALLSDVAKKSPGGTFSSVPDGGNVTAPFSQLLGGLLTVVAQDVQLTLTPRTDDPRDLGAMTVAPGTDYTQTTDDNTGVITIKFGTLFSGEARKVAVNLTLLDSTDTAEYDAELAEAQHSYTAQGGVQNQTPQNIFINRTPNPSDDPSAVSLKARSVMAEMARRDHAGAIGEARVMADRKNLEDARYRLADAQNALEDVVTPDDGGRKLVGMLRAELLQLLDLMETQELYEAEGRPYALASETSHGRQRYAARGGDMDAVRLFATPRMDAYLEQAKKFEEDPTAPLPSADDDVKEEIAANPLAAISGPIAFYIRAAIQALQEIEKLVAPPAN</sequence>
<evidence type="ECO:0000313" key="1">
    <source>
        <dbReference type="EnsemblPlants" id="AVESA.00010b.r2.5CG0867910.1.CDS.1"/>
    </source>
</evidence>
<dbReference type="Proteomes" id="UP001732700">
    <property type="component" value="Chromosome 5C"/>
</dbReference>
<keyword evidence="2" id="KW-1185">Reference proteome</keyword>
<evidence type="ECO:0000313" key="2">
    <source>
        <dbReference type="Proteomes" id="UP001732700"/>
    </source>
</evidence>
<reference evidence="1" key="1">
    <citation type="submission" date="2021-05" db="EMBL/GenBank/DDBJ databases">
        <authorList>
            <person name="Scholz U."/>
            <person name="Mascher M."/>
            <person name="Fiebig A."/>
        </authorList>
    </citation>
    <scope>NUCLEOTIDE SEQUENCE [LARGE SCALE GENOMIC DNA]</scope>
</reference>
<protein>
    <submittedName>
        <fullName evidence="1">Uncharacterized protein</fullName>
    </submittedName>
</protein>
<organism evidence="1 2">
    <name type="scientific">Avena sativa</name>
    <name type="common">Oat</name>
    <dbReference type="NCBI Taxonomy" id="4498"/>
    <lineage>
        <taxon>Eukaryota</taxon>
        <taxon>Viridiplantae</taxon>
        <taxon>Streptophyta</taxon>
        <taxon>Embryophyta</taxon>
        <taxon>Tracheophyta</taxon>
        <taxon>Spermatophyta</taxon>
        <taxon>Magnoliopsida</taxon>
        <taxon>Liliopsida</taxon>
        <taxon>Poales</taxon>
        <taxon>Poaceae</taxon>
        <taxon>BOP clade</taxon>
        <taxon>Pooideae</taxon>
        <taxon>Poodae</taxon>
        <taxon>Poeae</taxon>
        <taxon>Poeae Chloroplast Group 1 (Aveneae type)</taxon>
        <taxon>Aveninae</taxon>
        <taxon>Avena</taxon>
    </lineage>
</organism>
<accession>A0ACD5XRN5</accession>
<reference evidence="1" key="2">
    <citation type="submission" date="2025-09" db="UniProtKB">
        <authorList>
            <consortium name="EnsemblPlants"/>
        </authorList>
    </citation>
    <scope>IDENTIFICATION</scope>
</reference>
<dbReference type="EnsemblPlants" id="AVESA.00010b.r2.5CG0867910.1">
    <property type="protein sequence ID" value="AVESA.00010b.r2.5CG0867910.1.CDS.1"/>
    <property type="gene ID" value="AVESA.00010b.r2.5CG0867910"/>
</dbReference>
<proteinExistence type="predicted"/>
<name>A0ACD5XRN5_AVESA</name>